<evidence type="ECO:0000313" key="3">
    <source>
        <dbReference type="Proteomes" id="UP000014408"/>
    </source>
</evidence>
<dbReference type="EMBL" id="ATBY01000014">
    <property type="protein sequence ID" value="EPD69238.1"/>
    <property type="molecule type" value="Genomic_DNA"/>
</dbReference>
<gene>
    <name evidence="2" type="ORF">HMPREF1219_01463</name>
</gene>
<dbReference type="STRING" id="1125779.HMPREF1219_01463"/>
<sequence>MTLTDVRTLAATAGFFAAAAAILVWRFYGAIGGFSATASVTLWAIAALCAYLGWRVRRAMKDDNIGQDRSQLNPVTAAQWLVVGKTSAWAGAIVGGAYIGILVVLLFHLYLASAVEDLPSVIASALGGVCACVAGLYLERGCHIPPSSSAEGAV</sequence>
<evidence type="ECO:0000313" key="2">
    <source>
        <dbReference type="EMBL" id="EPD69238.1"/>
    </source>
</evidence>
<accession>S2YY20</accession>
<feature type="transmembrane region" description="Helical" evidence="1">
    <location>
        <begin position="34"/>
        <end position="54"/>
    </location>
</feature>
<evidence type="ECO:0000256" key="1">
    <source>
        <dbReference type="SAM" id="Phobius"/>
    </source>
</evidence>
<protein>
    <recommendedName>
        <fullName evidence="4">DUF3180 domain-containing protein</fullName>
    </recommendedName>
</protein>
<dbReference type="Proteomes" id="UP000014408">
    <property type="component" value="Unassembled WGS sequence"/>
</dbReference>
<keyword evidence="3" id="KW-1185">Reference proteome</keyword>
<keyword evidence="1" id="KW-1133">Transmembrane helix</keyword>
<dbReference type="AlphaFoldDB" id="S2YY20"/>
<comment type="caution">
    <text evidence="2">The sequence shown here is derived from an EMBL/GenBank/DDBJ whole genome shotgun (WGS) entry which is preliminary data.</text>
</comment>
<dbReference type="HOGENOM" id="CLU_123281_2_0_11"/>
<dbReference type="InterPro" id="IPR021517">
    <property type="entry name" value="DUF3180"/>
</dbReference>
<dbReference type="RefSeq" id="WP_016458209.1">
    <property type="nucleotide sequence ID" value="NZ_KE150447.1"/>
</dbReference>
<dbReference type="Pfam" id="PF11377">
    <property type="entry name" value="DUF3180"/>
    <property type="match status" value="1"/>
</dbReference>
<feature type="transmembrane region" description="Helical" evidence="1">
    <location>
        <begin position="118"/>
        <end position="138"/>
    </location>
</feature>
<keyword evidence="1" id="KW-0472">Membrane</keyword>
<organism evidence="2 3">
    <name type="scientific">Corynebacterium pyruviciproducens ATCC BAA-1742</name>
    <dbReference type="NCBI Taxonomy" id="1125779"/>
    <lineage>
        <taxon>Bacteria</taxon>
        <taxon>Bacillati</taxon>
        <taxon>Actinomycetota</taxon>
        <taxon>Actinomycetes</taxon>
        <taxon>Mycobacteriales</taxon>
        <taxon>Corynebacteriaceae</taxon>
        <taxon>Corynebacterium</taxon>
    </lineage>
</organism>
<keyword evidence="1" id="KW-0812">Transmembrane</keyword>
<name>S2YY20_9CORY</name>
<dbReference type="PATRIC" id="fig|1125779.3.peg.1427"/>
<feature type="transmembrane region" description="Helical" evidence="1">
    <location>
        <begin position="88"/>
        <end position="112"/>
    </location>
</feature>
<proteinExistence type="predicted"/>
<reference evidence="2 3" key="1">
    <citation type="submission" date="2013-05" db="EMBL/GenBank/DDBJ databases">
        <title>The Genome Sequence of Corynebacterium pyruviciproducens 1773O (ATCC BAA-1742).</title>
        <authorList>
            <consortium name="The Broad Institute Genomics Platform"/>
            <person name="Earl A."/>
            <person name="Ward D."/>
            <person name="Feldgarden M."/>
            <person name="Gevers D."/>
            <person name="Tong J."/>
            <person name="Walker B."/>
            <person name="Young S."/>
            <person name="Zeng Q."/>
            <person name="Gargeya S."/>
            <person name="Fitzgerald M."/>
            <person name="Haas B."/>
            <person name="Abouelleil A."/>
            <person name="Allen A.W."/>
            <person name="Alvarado L."/>
            <person name="Arachchi H.M."/>
            <person name="Berlin A.M."/>
            <person name="Chapman S.B."/>
            <person name="Gainer-Dewar J."/>
            <person name="Goldberg J."/>
            <person name="Griggs A."/>
            <person name="Gujja S."/>
            <person name="Hansen M."/>
            <person name="Howarth C."/>
            <person name="Imamovic A."/>
            <person name="Ireland A."/>
            <person name="Larimer J."/>
            <person name="McCowan C."/>
            <person name="Murphy C."/>
            <person name="Pearson M."/>
            <person name="Poon T.W."/>
            <person name="Priest M."/>
            <person name="Roberts A."/>
            <person name="Saif S."/>
            <person name="Shea T."/>
            <person name="Sisk P."/>
            <person name="Sykes S."/>
            <person name="Wortman J."/>
            <person name="Nusbaum C."/>
            <person name="Birren B."/>
        </authorList>
    </citation>
    <scope>NUCLEOTIDE SEQUENCE [LARGE SCALE GENOMIC DNA]</scope>
    <source>
        <strain evidence="2 3">ATCC BAA-1742</strain>
    </source>
</reference>
<feature type="transmembrane region" description="Helical" evidence="1">
    <location>
        <begin position="9"/>
        <end position="28"/>
    </location>
</feature>
<evidence type="ECO:0008006" key="4">
    <source>
        <dbReference type="Google" id="ProtNLM"/>
    </source>
</evidence>
<dbReference type="eggNOG" id="ENOG5033CMQ">
    <property type="taxonomic scope" value="Bacteria"/>
</dbReference>